<reference evidence="2 3" key="1">
    <citation type="journal article" date="2015" name="Genome Announc.">
        <title>Draft Genome Sequence of Cyanobacterium Hassallia byssoidea Strain VB512170, Isolated from Monuments in India.</title>
        <authorList>
            <person name="Singh D."/>
            <person name="Chandrababunaidu M.M."/>
            <person name="Panda A."/>
            <person name="Sen D."/>
            <person name="Bhattacharyya S."/>
            <person name="Adhikary S.P."/>
            <person name="Tripathy S."/>
        </authorList>
    </citation>
    <scope>NUCLEOTIDE SEQUENCE [LARGE SCALE GENOMIC DNA]</scope>
    <source>
        <strain evidence="2 3">VB512170</strain>
    </source>
</reference>
<keyword evidence="2" id="KW-0808">Transferase</keyword>
<sequence>MNALKIRQMTPKDVQLALNWAAAEGWNPGINDAIAFHATDPTGFLIGEVNGEPIACISAVCYDATFGFIGLYIVKNKWRKQGYGTQIWQAAWQQLNLKLEENKRSVALDAVVEREATYRKIGFTPAYRHICHVYEATNSHVLPTDVVPLVDVPLTEVIRYDAELFGVSRPQFLQPWINVQEGTAYGVVNAGKLKGYGVIRPCHQGFKIGPLFADNREIAECLFQALTSHAALEPVFIDIPDANSAIAFFTRRYNLQQSFTYIRMYCYRTLITDLNRIFGATTLSLG</sequence>
<accession>A0A846HJX2</accession>
<dbReference type="PANTHER" id="PTHR47237">
    <property type="entry name" value="SLL0310 PROTEIN"/>
    <property type="match status" value="1"/>
</dbReference>
<dbReference type="Gene3D" id="3.40.630.90">
    <property type="match status" value="1"/>
</dbReference>
<name>A0A846HJX2_9CYAN</name>
<dbReference type="Gene3D" id="3.40.630.30">
    <property type="match status" value="1"/>
</dbReference>
<evidence type="ECO:0000313" key="3">
    <source>
        <dbReference type="Proteomes" id="UP000031549"/>
    </source>
</evidence>
<dbReference type="GO" id="GO:0016747">
    <property type="term" value="F:acyltransferase activity, transferring groups other than amino-acyl groups"/>
    <property type="evidence" value="ECO:0007669"/>
    <property type="project" value="InterPro"/>
</dbReference>
<dbReference type="PROSITE" id="PS51186">
    <property type="entry name" value="GNAT"/>
    <property type="match status" value="1"/>
</dbReference>
<protein>
    <submittedName>
        <fullName evidence="2">GNAT family N-acetyltransferase</fullName>
    </submittedName>
</protein>
<dbReference type="EMBL" id="JTCM02000153">
    <property type="protein sequence ID" value="NEU77099.1"/>
    <property type="molecule type" value="Genomic_DNA"/>
</dbReference>
<dbReference type="InterPro" id="IPR000182">
    <property type="entry name" value="GNAT_dom"/>
</dbReference>
<proteinExistence type="predicted"/>
<dbReference type="Pfam" id="PF13508">
    <property type="entry name" value="Acetyltransf_7"/>
    <property type="match status" value="1"/>
</dbReference>
<gene>
    <name evidence="2" type="ORF">PI95_032520</name>
</gene>
<dbReference type="CDD" id="cd04301">
    <property type="entry name" value="NAT_SF"/>
    <property type="match status" value="1"/>
</dbReference>
<keyword evidence="3" id="KW-1185">Reference proteome</keyword>
<dbReference type="InterPro" id="IPR016181">
    <property type="entry name" value="Acyl_CoA_acyltransferase"/>
</dbReference>
<dbReference type="PANTHER" id="PTHR47237:SF1">
    <property type="entry name" value="SLL0310 PROTEIN"/>
    <property type="match status" value="1"/>
</dbReference>
<evidence type="ECO:0000313" key="2">
    <source>
        <dbReference type="EMBL" id="NEU77099.1"/>
    </source>
</evidence>
<dbReference type="Pfam" id="PF18014">
    <property type="entry name" value="Acetyltransf_18"/>
    <property type="match status" value="1"/>
</dbReference>
<dbReference type="AlphaFoldDB" id="A0A846HJX2"/>
<dbReference type="InterPro" id="IPR041496">
    <property type="entry name" value="YitH/HolE_GNAT"/>
</dbReference>
<feature type="domain" description="N-acetyltransferase" evidence="1">
    <location>
        <begin position="4"/>
        <end position="148"/>
    </location>
</feature>
<dbReference type="SUPFAM" id="SSF55729">
    <property type="entry name" value="Acyl-CoA N-acyltransferases (Nat)"/>
    <property type="match status" value="1"/>
</dbReference>
<dbReference type="InterPro" id="IPR052729">
    <property type="entry name" value="Acyl/Acetyltrans_Enzymes"/>
</dbReference>
<comment type="caution">
    <text evidence="2">The sequence shown here is derived from an EMBL/GenBank/DDBJ whole genome shotgun (WGS) entry which is preliminary data.</text>
</comment>
<evidence type="ECO:0000259" key="1">
    <source>
        <dbReference type="PROSITE" id="PS51186"/>
    </source>
</evidence>
<dbReference type="Proteomes" id="UP000031549">
    <property type="component" value="Unassembled WGS sequence"/>
</dbReference>
<organism evidence="2 3">
    <name type="scientific">Hassallia byssoidea VB512170</name>
    <dbReference type="NCBI Taxonomy" id="1304833"/>
    <lineage>
        <taxon>Bacteria</taxon>
        <taxon>Bacillati</taxon>
        <taxon>Cyanobacteriota</taxon>
        <taxon>Cyanophyceae</taxon>
        <taxon>Nostocales</taxon>
        <taxon>Tolypothrichaceae</taxon>
        <taxon>Hassallia</taxon>
    </lineage>
</organism>